<evidence type="ECO:0000259" key="4">
    <source>
        <dbReference type="PROSITE" id="PS50217"/>
    </source>
</evidence>
<comment type="caution">
    <text evidence="5">The sequence shown here is derived from an EMBL/GenBank/DDBJ whole genome shotgun (WGS) entry which is preliminary data.</text>
</comment>
<dbReference type="SMART" id="SM00338">
    <property type="entry name" value="BRLZ"/>
    <property type="match status" value="1"/>
</dbReference>
<comment type="subcellular location">
    <subcellularLocation>
        <location evidence="1">Nucleus</location>
    </subcellularLocation>
</comment>
<dbReference type="GO" id="GO:0090575">
    <property type="term" value="C:RNA polymerase II transcription regulator complex"/>
    <property type="evidence" value="ECO:0007669"/>
    <property type="project" value="TreeGrafter"/>
</dbReference>
<evidence type="ECO:0000256" key="1">
    <source>
        <dbReference type="ARBA" id="ARBA00004123"/>
    </source>
</evidence>
<dbReference type="PANTHER" id="PTHR40621">
    <property type="entry name" value="TRANSCRIPTION FACTOR KAPC-RELATED"/>
    <property type="match status" value="1"/>
</dbReference>
<dbReference type="PROSITE" id="PS50217">
    <property type="entry name" value="BZIP"/>
    <property type="match status" value="1"/>
</dbReference>
<reference evidence="5 6" key="1">
    <citation type="submission" date="2021-07" db="EMBL/GenBank/DDBJ databases">
        <title>Genome data of Colletotrichum spaethianum.</title>
        <authorList>
            <person name="Utami Y.D."/>
            <person name="Hiruma K."/>
        </authorList>
    </citation>
    <scope>NUCLEOTIDE SEQUENCE [LARGE SCALE GENOMIC DNA]</scope>
    <source>
        <strain evidence="5 6">MAFF 242679</strain>
    </source>
</reference>
<proteinExistence type="predicted"/>
<dbReference type="SUPFAM" id="SSF57959">
    <property type="entry name" value="Leucine zipper domain"/>
    <property type="match status" value="1"/>
</dbReference>
<dbReference type="InterPro" id="IPR050936">
    <property type="entry name" value="AP-1-like"/>
</dbReference>
<evidence type="ECO:0000313" key="5">
    <source>
        <dbReference type="EMBL" id="GJC85308.1"/>
    </source>
</evidence>
<evidence type="ECO:0000313" key="6">
    <source>
        <dbReference type="Proteomes" id="UP001055172"/>
    </source>
</evidence>
<dbReference type="CDD" id="cd14688">
    <property type="entry name" value="bZIP_YAP"/>
    <property type="match status" value="1"/>
</dbReference>
<keyword evidence="6" id="KW-1185">Reference proteome</keyword>
<protein>
    <submittedName>
        <fullName evidence="5">Fluconazole resistance protein 3</fullName>
    </submittedName>
</protein>
<keyword evidence="2" id="KW-0539">Nucleus</keyword>
<feature type="region of interest" description="Disordered" evidence="3">
    <location>
        <begin position="125"/>
        <end position="144"/>
    </location>
</feature>
<organism evidence="5 6">
    <name type="scientific">Colletotrichum liriopes</name>
    <dbReference type="NCBI Taxonomy" id="708192"/>
    <lineage>
        <taxon>Eukaryota</taxon>
        <taxon>Fungi</taxon>
        <taxon>Dikarya</taxon>
        <taxon>Ascomycota</taxon>
        <taxon>Pezizomycotina</taxon>
        <taxon>Sordariomycetes</taxon>
        <taxon>Hypocreomycetidae</taxon>
        <taxon>Glomerellales</taxon>
        <taxon>Glomerellaceae</taxon>
        <taxon>Colletotrichum</taxon>
        <taxon>Colletotrichum spaethianum species complex</taxon>
    </lineage>
</organism>
<feature type="region of interest" description="Disordered" evidence="3">
    <location>
        <begin position="53"/>
        <end position="100"/>
    </location>
</feature>
<feature type="compositionally biased region" description="Basic and acidic residues" evidence="3">
    <location>
        <begin position="67"/>
        <end position="76"/>
    </location>
</feature>
<dbReference type="InterPro" id="IPR004827">
    <property type="entry name" value="bZIP"/>
</dbReference>
<dbReference type="Gene3D" id="1.20.5.170">
    <property type="match status" value="1"/>
</dbReference>
<feature type="domain" description="BZIP" evidence="4">
    <location>
        <begin position="131"/>
        <end position="184"/>
    </location>
</feature>
<name>A0AA37GQD8_9PEZI</name>
<evidence type="ECO:0000256" key="3">
    <source>
        <dbReference type="SAM" id="MobiDB-lite"/>
    </source>
</evidence>
<accession>A0AA37GQD8</accession>
<feature type="compositionally biased region" description="Polar residues" evidence="3">
    <location>
        <begin position="77"/>
        <end position="89"/>
    </location>
</feature>
<dbReference type="InterPro" id="IPR046347">
    <property type="entry name" value="bZIP_sf"/>
</dbReference>
<dbReference type="EMBL" id="BPPX01000017">
    <property type="protein sequence ID" value="GJC85308.1"/>
    <property type="molecule type" value="Genomic_DNA"/>
</dbReference>
<dbReference type="GO" id="GO:0000976">
    <property type="term" value="F:transcription cis-regulatory region binding"/>
    <property type="evidence" value="ECO:0007669"/>
    <property type="project" value="InterPro"/>
</dbReference>
<dbReference type="GO" id="GO:0001228">
    <property type="term" value="F:DNA-binding transcription activator activity, RNA polymerase II-specific"/>
    <property type="evidence" value="ECO:0007669"/>
    <property type="project" value="TreeGrafter"/>
</dbReference>
<dbReference type="Proteomes" id="UP001055172">
    <property type="component" value="Unassembled WGS sequence"/>
</dbReference>
<dbReference type="AlphaFoldDB" id="A0AA37GQD8"/>
<sequence>MNSTSSPEYPAYAMPSGLSSMATGTTPYDIISAHFASRLASNENGYCTPSSFWSCPPSPTSSIDTSKAGDSHDDGHSTTSASEDSSQAAQKGRRANRYKNCSESVLSVSSSSSSSSDLGVITRMPLTPLAQKRRAQNRANQRAYRKRKEQRLEELQQQLDDMSQKNDALCCAYRLLVNECSRLRASQMSVGQSAAAWDLNGTGGLALDMAALDTYRVAPMSTSSPVPESYLDFPGSPDKLWSPFSS</sequence>
<evidence type="ECO:0000256" key="2">
    <source>
        <dbReference type="ARBA" id="ARBA00023242"/>
    </source>
</evidence>
<dbReference type="PANTHER" id="PTHR40621:SF6">
    <property type="entry name" value="AP-1-LIKE TRANSCRIPTION FACTOR YAP1-RELATED"/>
    <property type="match status" value="1"/>
</dbReference>
<gene>
    <name evidence="5" type="ORF">ColLi_08146</name>
</gene>